<keyword evidence="3" id="KW-1185">Reference proteome</keyword>
<comment type="caution">
    <text evidence="2">The sequence shown here is derived from an EMBL/GenBank/DDBJ whole genome shotgun (WGS) entry which is preliminary data.</text>
</comment>
<evidence type="ECO:0000256" key="1">
    <source>
        <dbReference type="SAM" id="MobiDB-lite"/>
    </source>
</evidence>
<dbReference type="RefSeq" id="WP_310840131.1">
    <property type="nucleotide sequence ID" value="NZ_JAVLSJ010000006.1"/>
</dbReference>
<protein>
    <submittedName>
        <fullName evidence="2">Hemagglutinin repeat-containing protein</fullName>
    </submittedName>
</protein>
<reference evidence="2" key="1">
    <citation type="submission" date="2023-09" db="EMBL/GenBank/DDBJ databases">
        <title>Description of first Herbaspirillum huttiense subsp. nephrolepsisexaltata and Herbaspirillum huttiense subsp. lycopersicon.</title>
        <authorList>
            <person name="Poudel M."/>
            <person name="Sharma A."/>
            <person name="Goss E."/>
            <person name="Tapia J.H."/>
            <person name="Harmon C.M."/>
            <person name="Jones J.B."/>
        </authorList>
    </citation>
    <scope>NUCLEOTIDE SEQUENCE</scope>
    <source>
        <strain evidence="2">SE1</strain>
    </source>
</reference>
<proteinExistence type="predicted"/>
<organism evidence="2 3">
    <name type="scientific">Herbaspirillum huttiense subsp. lycopersici</name>
    <dbReference type="NCBI Taxonomy" id="3074428"/>
    <lineage>
        <taxon>Bacteria</taxon>
        <taxon>Pseudomonadati</taxon>
        <taxon>Pseudomonadota</taxon>
        <taxon>Betaproteobacteria</taxon>
        <taxon>Burkholderiales</taxon>
        <taxon>Oxalobacteraceae</taxon>
        <taxon>Herbaspirillum</taxon>
    </lineage>
</organism>
<feature type="region of interest" description="Disordered" evidence="1">
    <location>
        <begin position="44"/>
        <end position="76"/>
    </location>
</feature>
<dbReference type="EMBL" id="JAVLSJ010000006">
    <property type="protein sequence ID" value="MDR9849346.1"/>
    <property type="molecule type" value="Genomic_DNA"/>
</dbReference>
<dbReference type="InterPro" id="IPR025157">
    <property type="entry name" value="Hemagglutinin_rpt"/>
</dbReference>
<feature type="compositionally biased region" description="Polar residues" evidence="1">
    <location>
        <begin position="13"/>
        <end position="26"/>
    </location>
</feature>
<dbReference type="Pfam" id="PF13332">
    <property type="entry name" value="Fil_haemagg_2"/>
    <property type="match status" value="1"/>
</dbReference>
<accession>A0ABU2EMG2</accession>
<feature type="region of interest" description="Disordered" evidence="1">
    <location>
        <begin position="1"/>
        <end position="26"/>
    </location>
</feature>
<gene>
    <name evidence="2" type="ORF">RI048_14025</name>
</gene>
<name>A0ABU2EMG2_9BURK</name>
<evidence type="ECO:0000313" key="3">
    <source>
        <dbReference type="Proteomes" id="UP001246576"/>
    </source>
</evidence>
<sequence length="149" mass="15513">MKAANEVRLMAAQETSAQHSRNSGASGSVGFSIGTDGLLFTASASGNRGKGDGEEVRQVNSHVDAGNKLSVASGGDTTISGAVLRARQVELDVGTSGQGNLNIASQQDTSTYQILDSRGQISLKAISFLKTILSGSNRKYPAEKPEEDR</sequence>
<evidence type="ECO:0000313" key="2">
    <source>
        <dbReference type="EMBL" id="MDR9849346.1"/>
    </source>
</evidence>
<dbReference type="Proteomes" id="UP001246576">
    <property type="component" value="Unassembled WGS sequence"/>
</dbReference>